<evidence type="ECO:0000256" key="2">
    <source>
        <dbReference type="ARBA" id="ARBA00022729"/>
    </source>
</evidence>
<comment type="similarity">
    <text evidence="4">Belongs to the fimbrial K88 protein family.</text>
</comment>
<name>A0A8H9XRX8_ECOLX</name>
<keyword evidence="2 5" id="KW-0732">Signal</keyword>
<dbReference type="InterPro" id="IPR003467">
    <property type="entry name" value="Fimbrial_K88_FaeH"/>
</dbReference>
<keyword evidence="3" id="KW-0281">Fimbrium</keyword>
<evidence type="ECO:0000256" key="3">
    <source>
        <dbReference type="ARBA" id="ARBA00023263"/>
    </source>
</evidence>
<evidence type="ECO:0000313" key="7">
    <source>
        <dbReference type="Proteomes" id="UP000622722"/>
    </source>
</evidence>
<accession>A0A8H9XRX8</accession>
<dbReference type="EMBL" id="JABXPW010000008">
    <property type="protein sequence ID" value="MBA7721459.1"/>
    <property type="molecule type" value="Genomic_DNA"/>
</dbReference>
<organism evidence="6 7">
    <name type="scientific">Escherichia coli</name>
    <dbReference type="NCBI Taxonomy" id="562"/>
    <lineage>
        <taxon>Bacteria</taxon>
        <taxon>Pseudomonadati</taxon>
        <taxon>Pseudomonadota</taxon>
        <taxon>Gammaproteobacteria</taxon>
        <taxon>Enterobacterales</taxon>
        <taxon>Enterobacteriaceae</taxon>
        <taxon>Escherichia</taxon>
    </lineage>
</organism>
<geneLocation type="plasmid" evidence="6">
    <name>pRHBSTW-00474_8</name>
</geneLocation>
<feature type="signal peptide" evidence="5">
    <location>
        <begin position="1"/>
        <end position="22"/>
    </location>
</feature>
<reference evidence="6" key="1">
    <citation type="submission" date="2020-06" db="EMBL/GenBank/DDBJ databases">
        <title>REHAB project genomes.</title>
        <authorList>
            <person name="Shaw L.P."/>
        </authorList>
    </citation>
    <scope>NUCLEOTIDE SEQUENCE</scope>
    <source>
        <strain evidence="6">RHBSTW-00474</strain>
        <plasmid evidence="6">pRHBSTW-00474_8</plasmid>
    </source>
</reference>
<dbReference type="GO" id="GO:0009289">
    <property type="term" value="C:pilus"/>
    <property type="evidence" value="ECO:0007669"/>
    <property type="project" value="UniProtKB-SubCell"/>
</dbReference>
<keyword evidence="6" id="KW-0614">Plasmid</keyword>
<feature type="chain" id="PRO_5034203614" description="Fimbrial protein" evidence="5">
    <location>
        <begin position="23"/>
        <end position="267"/>
    </location>
</feature>
<evidence type="ECO:0008006" key="8">
    <source>
        <dbReference type="Google" id="ProtNLM"/>
    </source>
</evidence>
<dbReference type="Proteomes" id="UP000622722">
    <property type="component" value="Unassembled WGS sequence"/>
</dbReference>
<evidence type="ECO:0000313" key="6">
    <source>
        <dbReference type="EMBL" id="MBA7721459.1"/>
    </source>
</evidence>
<proteinExistence type="inferred from homology"/>
<comment type="subcellular location">
    <subcellularLocation>
        <location evidence="1">Fimbrium</location>
    </subcellularLocation>
</comment>
<evidence type="ECO:0000256" key="4">
    <source>
        <dbReference type="ARBA" id="ARBA00049989"/>
    </source>
</evidence>
<evidence type="ECO:0000256" key="5">
    <source>
        <dbReference type="SAM" id="SignalP"/>
    </source>
</evidence>
<dbReference type="Pfam" id="PF02432">
    <property type="entry name" value="Fimbrial_K88"/>
    <property type="match status" value="1"/>
</dbReference>
<dbReference type="AlphaFoldDB" id="A0A8H9XRX8"/>
<gene>
    <name evidence="6" type="ORF">HV209_23315</name>
</gene>
<evidence type="ECO:0000256" key="1">
    <source>
        <dbReference type="ARBA" id="ARBA00004561"/>
    </source>
</evidence>
<comment type="caution">
    <text evidence="6">The sequence shown here is derived from an EMBL/GenBank/DDBJ whole genome shotgun (WGS) entry which is preliminary data.</text>
</comment>
<dbReference type="GO" id="GO:0007155">
    <property type="term" value="P:cell adhesion"/>
    <property type="evidence" value="ECO:0007669"/>
    <property type="project" value="InterPro"/>
</dbReference>
<sequence>MKKTLIALAVAASAAVSGTSMAAVGEWTPGGEGGSFEMGGTLVVTGASTSPWEVKVANAVSGLTGELKAGETEATIGVLSKHASVLSIRTIAEKAFNGANGITPQIDYGKAVDLDSFDAGLTKLTLNVYNDASQKIGVMKADFFAGAIYSMNDRGYKGAYSLMASEAGQAFYGGVAKSKGGSLGYNSLVNKMMEIDQAAVEHFDLQNAPVSEIVDTGSFKTPFATYSGAYTSAIPYGEASIKITLDKPMGNENVDWHASLPITVTYA</sequence>
<protein>
    <recommendedName>
        <fullName evidence="8">Fimbrial protein</fullName>
    </recommendedName>
</protein>